<accession>A0A420YN21</accession>
<evidence type="ECO:0000313" key="3">
    <source>
        <dbReference type="Proteomes" id="UP000275385"/>
    </source>
</evidence>
<dbReference type="PROSITE" id="PS51186">
    <property type="entry name" value="GNAT"/>
    <property type="match status" value="1"/>
</dbReference>
<dbReference type="EMBL" id="QVQW01000002">
    <property type="protein sequence ID" value="RKU49268.1"/>
    <property type="molecule type" value="Genomic_DNA"/>
</dbReference>
<dbReference type="SUPFAM" id="SSF55729">
    <property type="entry name" value="Acyl-CoA N-acyltransferases (Nat)"/>
    <property type="match status" value="1"/>
</dbReference>
<dbReference type="InterPro" id="IPR000182">
    <property type="entry name" value="GNAT_dom"/>
</dbReference>
<evidence type="ECO:0000259" key="1">
    <source>
        <dbReference type="PROSITE" id="PS51186"/>
    </source>
</evidence>
<dbReference type="PANTHER" id="PTHR43233:SF1">
    <property type="entry name" value="FAMILY N-ACETYLTRANSFERASE, PUTATIVE (AFU_ORTHOLOGUE AFUA_6G03350)-RELATED"/>
    <property type="match status" value="1"/>
</dbReference>
<dbReference type="InterPro" id="IPR053144">
    <property type="entry name" value="Acetyltransferase_Butenolide"/>
</dbReference>
<name>A0A420YN21_9PEZI</name>
<dbReference type="Gene3D" id="3.40.630.30">
    <property type="match status" value="1"/>
</dbReference>
<dbReference type="AlphaFoldDB" id="A0A420YN21"/>
<dbReference type="GO" id="GO:0016747">
    <property type="term" value="F:acyltransferase activity, transferring groups other than amino-acyl groups"/>
    <property type="evidence" value="ECO:0007669"/>
    <property type="project" value="InterPro"/>
</dbReference>
<dbReference type="InterPro" id="IPR016181">
    <property type="entry name" value="Acyl_CoA_acyltransferase"/>
</dbReference>
<feature type="domain" description="N-acetyltransferase" evidence="1">
    <location>
        <begin position="21"/>
        <end position="175"/>
    </location>
</feature>
<protein>
    <recommendedName>
        <fullName evidence="1">N-acetyltransferase domain-containing protein</fullName>
    </recommendedName>
</protein>
<gene>
    <name evidence="2" type="ORF">DL546_009701</name>
</gene>
<dbReference type="OrthoDB" id="10039976at2759"/>
<dbReference type="CDD" id="cd04301">
    <property type="entry name" value="NAT_SF"/>
    <property type="match status" value="1"/>
</dbReference>
<dbReference type="STRING" id="177199.A0A420YN21"/>
<dbReference type="Pfam" id="PF00583">
    <property type="entry name" value="Acetyltransf_1"/>
    <property type="match status" value="1"/>
</dbReference>
<evidence type="ECO:0000313" key="2">
    <source>
        <dbReference type="EMBL" id="RKU49268.1"/>
    </source>
</evidence>
<proteinExistence type="predicted"/>
<dbReference type="Proteomes" id="UP000275385">
    <property type="component" value="Unassembled WGS sequence"/>
</dbReference>
<keyword evidence="3" id="KW-1185">Reference proteome</keyword>
<organism evidence="2 3">
    <name type="scientific">Coniochaeta pulveracea</name>
    <dbReference type="NCBI Taxonomy" id="177199"/>
    <lineage>
        <taxon>Eukaryota</taxon>
        <taxon>Fungi</taxon>
        <taxon>Dikarya</taxon>
        <taxon>Ascomycota</taxon>
        <taxon>Pezizomycotina</taxon>
        <taxon>Sordariomycetes</taxon>
        <taxon>Sordariomycetidae</taxon>
        <taxon>Coniochaetales</taxon>
        <taxon>Coniochaetaceae</taxon>
        <taxon>Coniochaeta</taxon>
    </lineage>
</organism>
<dbReference type="PANTHER" id="PTHR43233">
    <property type="entry name" value="FAMILY N-ACETYLTRANSFERASE, PUTATIVE (AFU_ORTHOLOGUE AFUA_6G03350)-RELATED"/>
    <property type="match status" value="1"/>
</dbReference>
<reference evidence="2 3" key="1">
    <citation type="submission" date="2018-08" db="EMBL/GenBank/DDBJ databases">
        <title>Draft genome of the lignicolous fungus Coniochaeta pulveracea.</title>
        <authorList>
            <person name="Borstlap C.J."/>
            <person name="De Witt R.N."/>
            <person name="Botha A."/>
            <person name="Volschenk H."/>
        </authorList>
    </citation>
    <scope>NUCLEOTIDE SEQUENCE [LARGE SCALE GENOMIC DNA]</scope>
    <source>
        <strain evidence="2 3">CAB683</strain>
    </source>
</reference>
<comment type="caution">
    <text evidence="2">The sequence shown here is derived from an EMBL/GenBank/DDBJ whole genome shotgun (WGS) entry which is preliminary data.</text>
</comment>
<sequence length="175" mass="19830">MPPPTTDLKTWAREVGDDTYLCTTDPEPIDLAALKAALGSDLMWWANPVEDQVELKKMVDHSLCFSLYHVWKEGDRNHGRSPMVGFARVITDYVTFAYLTDVYVLPEHQGKGLGVWMMECLDKVLKQWPGLRRTMLMARDEHAKRMYERVLGMKRVTGAIMEGMGPGATAALKEL</sequence>